<keyword evidence="2" id="KW-0560">Oxidoreductase</keyword>
<dbReference type="InterPro" id="IPR000415">
    <property type="entry name" value="Nitroreductase-like"/>
</dbReference>
<proteinExistence type="inferred from homology"/>
<evidence type="ECO:0000259" key="3">
    <source>
        <dbReference type="PROSITE" id="PS51379"/>
    </source>
</evidence>
<dbReference type="PATRIC" id="fig|28892.9.peg.2294"/>
<evidence type="ECO:0000313" key="4">
    <source>
        <dbReference type="EMBL" id="EJG08062.1"/>
    </source>
</evidence>
<evidence type="ECO:0000256" key="2">
    <source>
        <dbReference type="ARBA" id="ARBA00023002"/>
    </source>
</evidence>
<dbReference type="Gene3D" id="3.40.109.10">
    <property type="entry name" value="NADH Oxidase"/>
    <property type="match status" value="1"/>
</dbReference>
<dbReference type="AlphaFoldDB" id="J1L4M2"/>
<dbReference type="InterPro" id="IPR017896">
    <property type="entry name" value="4Fe4S_Fe-S-bd"/>
</dbReference>
<dbReference type="EMBL" id="CM001555">
    <property type="protein sequence ID" value="EJG08062.1"/>
    <property type="molecule type" value="Genomic_DNA"/>
</dbReference>
<accession>J1L4M2</accession>
<gene>
    <name evidence="4" type="ORF">Metli_2121</name>
</gene>
<protein>
    <submittedName>
        <fullName evidence="4">Nitroreductase</fullName>
    </submittedName>
</protein>
<feature type="domain" description="4Fe-4S ferredoxin-type" evidence="3">
    <location>
        <begin position="1"/>
        <end position="30"/>
    </location>
</feature>
<dbReference type="CDD" id="cd02143">
    <property type="entry name" value="nitroreductase_FeS-like"/>
    <property type="match status" value="1"/>
</dbReference>
<keyword evidence="5" id="KW-1185">Reference proteome</keyword>
<evidence type="ECO:0000256" key="1">
    <source>
        <dbReference type="ARBA" id="ARBA00007118"/>
    </source>
</evidence>
<organism evidence="4 5">
    <name type="scientific">Methanofollis liminatans DSM 4140</name>
    <dbReference type="NCBI Taxonomy" id="28892"/>
    <lineage>
        <taxon>Archaea</taxon>
        <taxon>Methanobacteriati</taxon>
        <taxon>Methanobacteriota</taxon>
        <taxon>Stenosarchaea group</taxon>
        <taxon>Methanomicrobia</taxon>
        <taxon>Methanomicrobiales</taxon>
        <taxon>Methanomicrobiaceae</taxon>
        <taxon>Methanofollis</taxon>
    </lineage>
</organism>
<feature type="domain" description="4Fe-4S ferredoxin-type" evidence="3">
    <location>
        <begin position="31"/>
        <end position="61"/>
    </location>
</feature>
<sequence length="262" mass="27697">MPPIFDASLCTGCGLCSRICVFGCISPSDDGLPSVPDGAACTGCGHCVAVCPAGAVSLPEAGTSPVAPSAGTGTAEALGGYMRSRRSIRHYLERPVDRRLFEEVFEIVRFAPTAVNRQPVAWTIVHDTGKVRALTALAADWLRETAGEDPLYRTFLDAWERGSDLICHGAPHLVVAHAPADDPLAPRDAAIACAHLDLALPAFGLGGCWAGLFTAAAASHPPLAEALRLPDGHRPLGTLLVGYARYRYASVPPRKRPATRWL</sequence>
<dbReference type="PANTHER" id="PTHR43673">
    <property type="entry name" value="NAD(P)H NITROREDUCTASE YDGI-RELATED"/>
    <property type="match status" value="1"/>
</dbReference>
<dbReference type="PROSITE" id="PS00198">
    <property type="entry name" value="4FE4S_FER_1"/>
    <property type="match status" value="1"/>
</dbReference>
<dbReference type="PANTHER" id="PTHR43673:SF10">
    <property type="entry name" value="NADH DEHYDROGENASE_NAD(P)H NITROREDUCTASE XCC3605-RELATED"/>
    <property type="match status" value="1"/>
</dbReference>
<dbReference type="PROSITE" id="PS51379">
    <property type="entry name" value="4FE4S_FER_2"/>
    <property type="match status" value="2"/>
</dbReference>
<dbReference type="Gene3D" id="3.30.70.20">
    <property type="match status" value="1"/>
</dbReference>
<dbReference type="Proteomes" id="UP000005095">
    <property type="component" value="Chromosome"/>
</dbReference>
<dbReference type="HOGENOM" id="CLU_070764_2_0_2"/>
<dbReference type="Pfam" id="PF13187">
    <property type="entry name" value="Fer4_9"/>
    <property type="match status" value="1"/>
</dbReference>
<dbReference type="Pfam" id="PF00881">
    <property type="entry name" value="Nitroreductase"/>
    <property type="match status" value="1"/>
</dbReference>
<dbReference type="InterPro" id="IPR017900">
    <property type="entry name" value="4Fe4S_Fe_S_CS"/>
</dbReference>
<evidence type="ECO:0000313" key="5">
    <source>
        <dbReference type="Proteomes" id="UP000005095"/>
    </source>
</evidence>
<dbReference type="InterPro" id="IPR029479">
    <property type="entry name" value="Nitroreductase"/>
</dbReference>
<name>J1L4M2_9EURY</name>
<dbReference type="SUPFAM" id="SSF55469">
    <property type="entry name" value="FMN-dependent nitroreductase-like"/>
    <property type="match status" value="1"/>
</dbReference>
<reference evidence="4 5" key="1">
    <citation type="submission" date="2011-08" db="EMBL/GenBank/DDBJ databases">
        <title>The complete genome of Methanofollis liminatans DSM 4140.</title>
        <authorList>
            <consortium name="US DOE Joint Genome Institute (JGI-PGF)"/>
            <person name="Lucas S."/>
            <person name="Han J."/>
            <person name="Lapidus A."/>
            <person name="Bruce D."/>
            <person name="Goodwin L."/>
            <person name="Pitluck S."/>
            <person name="Peters L."/>
            <person name="Kyrpides N."/>
            <person name="Mavromatis K."/>
            <person name="Ivanova N."/>
            <person name="Mikhailova N."/>
            <person name="Lu M."/>
            <person name="Detter J.C."/>
            <person name="Tapia R."/>
            <person name="Han C."/>
            <person name="Land M."/>
            <person name="Hauser L."/>
            <person name="Markowitz V."/>
            <person name="Cheng J.-F."/>
            <person name="Hugenholtz P."/>
            <person name="Woyke T."/>
            <person name="Wu D."/>
            <person name="Spring S."/>
            <person name="Schuler E."/>
            <person name="Brambilla E."/>
            <person name="Klenk H.-P."/>
            <person name="Eisen J.A."/>
        </authorList>
    </citation>
    <scope>NUCLEOTIDE SEQUENCE [LARGE SCALE GENOMIC DNA]</scope>
    <source>
        <strain evidence="4 5">DSM 4140</strain>
    </source>
</reference>
<dbReference type="GO" id="GO:0016491">
    <property type="term" value="F:oxidoreductase activity"/>
    <property type="evidence" value="ECO:0007669"/>
    <property type="project" value="UniProtKB-KW"/>
</dbReference>
<comment type="similarity">
    <text evidence="1">Belongs to the nitroreductase family.</text>
</comment>
<dbReference type="STRING" id="28892.Metli_2121"/>
<dbReference type="SUPFAM" id="SSF54862">
    <property type="entry name" value="4Fe-4S ferredoxins"/>
    <property type="match status" value="1"/>
</dbReference>